<dbReference type="EMBL" id="JASDAP010000023">
    <property type="protein sequence ID" value="KAK1882653.1"/>
    <property type="molecule type" value="Genomic_DNA"/>
</dbReference>
<sequence length="158" mass="17828">MAEDMADGNAVFQPKLVKDIGLSSNEGSFCDYIPETASSSDGSSANEDCPPDSEANNDWDHLIATIRDSKPPHVKRTTFISSAERHRPFPLRLELYESLLILQGVKDQELYYVPPQDYNLLRWVNLHHKNISPILLLTIKKPHPLGLPKHHNMSSCCH</sequence>
<evidence type="ECO:0000256" key="1">
    <source>
        <dbReference type="SAM" id="MobiDB-lite"/>
    </source>
</evidence>
<comment type="caution">
    <text evidence="2">The sequence shown here is derived from an EMBL/GenBank/DDBJ whole genome shotgun (WGS) entry which is preliminary data.</text>
</comment>
<reference evidence="2" key="1">
    <citation type="submission" date="2023-04" db="EMBL/GenBank/DDBJ databases">
        <title>Chromosome-level genome of Chaenocephalus aceratus.</title>
        <authorList>
            <person name="Park H."/>
        </authorList>
    </citation>
    <scope>NUCLEOTIDE SEQUENCE</scope>
    <source>
        <strain evidence="2">DE</strain>
        <tissue evidence="2">Muscle</tissue>
    </source>
</reference>
<gene>
    <name evidence="2" type="ORF">KUDE01_023433</name>
</gene>
<feature type="region of interest" description="Disordered" evidence="1">
    <location>
        <begin position="33"/>
        <end position="57"/>
    </location>
</feature>
<keyword evidence="3" id="KW-1185">Reference proteome</keyword>
<proteinExistence type="predicted"/>
<accession>A0AAD9BJ74</accession>
<dbReference type="Proteomes" id="UP001228049">
    <property type="component" value="Unassembled WGS sequence"/>
</dbReference>
<protein>
    <submittedName>
        <fullName evidence="2">Tripeptidyl-peptidase 1</fullName>
    </submittedName>
</protein>
<evidence type="ECO:0000313" key="2">
    <source>
        <dbReference type="EMBL" id="KAK1882653.1"/>
    </source>
</evidence>
<name>A0AAD9BJ74_DISEL</name>
<feature type="compositionally biased region" description="Polar residues" evidence="1">
    <location>
        <begin position="36"/>
        <end position="46"/>
    </location>
</feature>
<organism evidence="2 3">
    <name type="scientific">Dissostichus eleginoides</name>
    <name type="common">Patagonian toothfish</name>
    <name type="synonym">Dissostichus amissus</name>
    <dbReference type="NCBI Taxonomy" id="100907"/>
    <lineage>
        <taxon>Eukaryota</taxon>
        <taxon>Metazoa</taxon>
        <taxon>Chordata</taxon>
        <taxon>Craniata</taxon>
        <taxon>Vertebrata</taxon>
        <taxon>Euteleostomi</taxon>
        <taxon>Actinopterygii</taxon>
        <taxon>Neopterygii</taxon>
        <taxon>Teleostei</taxon>
        <taxon>Neoteleostei</taxon>
        <taxon>Acanthomorphata</taxon>
        <taxon>Eupercaria</taxon>
        <taxon>Perciformes</taxon>
        <taxon>Notothenioidei</taxon>
        <taxon>Nototheniidae</taxon>
        <taxon>Dissostichus</taxon>
    </lineage>
</organism>
<evidence type="ECO:0000313" key="3">
    <source>
        <dbReference type="Proteomes" id="UP001228049"/>
    </source>
</evidence>
<dbReference type="AlphaFoldDB" id="A0AAD9BJ74"/>